<feature type="domain" description="T6SS Phospholipase effector Tle1-like catalytic" evidence="1">
    <location>
        <begin position="259"/>
        <end position="358"/>
    </location>
</feature>
<dbReference type="RefSeq" id="WP_404676599.1">
    <property type="nucleotide sequence ID" value="NZ_JBJDOT010000059.1"/>
</dbReference>
<dbReference type="PANTHER" id="PTHR33840">
    <property type="match status" value="1"/>
</dbReference>
<sequence length="568" mass="64401">MSQAMPMAVNKVNTLVIKTNVGALQKNIIVKVVGDVAIKAQLFSQGSTVDLEQQGNQQYHFKNLSQQALYTLKVIIAGEAELTLINEQSFADYFDLLKVRSFNIGEKGGPQLLEHKILPKGHIEITLLAEPPSFGVFFDGTGNNRLNDIQDSTDANEPTNVVKLFELYPFQKYQSRYYVEGIGTKANESDSTLDMGLAFSFDERIRETLVTTVQFFKEYSKMSIGFLDVFGFSRGAAQARAFVNQVNAIYKNNQHYWGGIKPVIRFVGLFDSVASIGGDGDNNHSEFYANNELDYPVNLHLASSSAGFVMHLAAFDEKRDKFPLSSLRTRNKQLLKNQQEIELPGVHSDIGGGYGPVETTILYPWQYIAGQAGEPEHDKELAQLKKSLEQKYYWPTINIEFKASRPRMNRKPKRIRNESEYTVYTGYKPYWRRNLNNTLPHYSLALMHETAVNQGVPLQSLTELANRKQADGQAIPYILPNELKALVDSARSFGPQSDAWQALYKDYIHHSVKYSATIDAIAHGPEEDAEFTTKNQQRELFYNQPEQAEKSEQWQLQLINGYRLWTKS</sequence>
<dbReference type="Pfam" id="PF09994">
    <property type="entry name" value="T6SS_Tle1-like_cat"/>
    <property type="match status" value="2"/>
</dbReference>
<dbReference type="Proteomes" id="UP001620262">
    <property type="component" value="Unassembled WGS sequence"/>
</dbReference>
<protein>
    <submittedName>
        <fullName evidence="2">T6SS phospholipase effector Tle1-like catalytic domain-containing protein</fullName>
    </submittedName>
</protein>
<organism evidence="2 3">
    <name type="scientific">Pseudoalteromonas rhizosphaerae</name>
    <dbReference type="NCBI Taxonomy" id="2518973"/>
    <lineage>
        <taxon>Bacteria</taxon>
        <taxon>Pseudomonadati</taxon>
        <taxon>Pseudomonadota</taxon>
        <taxon>Gammaproteobacteria</taxon>
        <taxon>Alteromonadales</taxon>
        <taxon>Pseudoalteromonadaceae</taxon>
        <taxon>Pseudoalteromonas</taxon>
    </lineage>
</organism>
<evidence type="ECO:0000313" key="2">
    <source>
        <dbReference type="EMBL" id="MFK3866727.1"/>
    </source>
</evidence>
<dbReference type="PANTHER" id="PTHR33840:SF1">
    <property type="entry name" value="TLE1 PHOSPHOLIPASE DOMAIN-CONTAINING PROTEIN"/>
    <property type="match status" value="1"/>
</dbReference>
<evidence type="ECO:0000259" key="1">
    <source>
        <dbReference type="Pfam" id="PF09994"/>
    </source>
</evidence>
<comment type="caution">
    <text evidence="2">The sequence shown here is derived from an EMBL/GenBank/DDBJ whole genome shotgun (WGS) entry which is preliminary data.</text>
</comment>
<feature type="domain" description="T6SS Phospholipase effector Tle1-like catalytic" evidence="1">
    <location>
        <begin position="136"/>
        <end position="247"/>
    </location>
</feature>
<dbReference type="EMBL" id="JBJDOT010000059">
    <property type="protein sequence ID" value="MFK3866727.1"/>
    <property type="molecule type" value="Genomic_DNA"/>
</dbReference>
<dbReference type="InterPro" id="IPR018712">
    <property type="entry name" value="Tle1-like_cat"/>
</dbReference>
<name>A0ABW8L3W1_9GAMM</name>
<evidence type="ECO:0000313" key="3">
    <source>
        <dbReference type="Proteomes" id="UP001620262"/>
    </source>
</evidence>
<gene>
    <name evidence="2" type="ORF">ACI2JU_23050</name>
</gene>
<accession>A0ABW8L3W1</accession>
<reference evidence="2 3" key="1">
    <citation type="submission" date="2024-11" db="EMBL/GenBank/DDBJ databases">
        <title>The Natural Products Discovery Center: Release of the First 8490 Sequenced Strains for Exploring Actinobacteria Biosynthetic Diversity.</title>
        <authorList>
            <person name="Kalkreuter E."/>
            <person name="Kautsar S.A."/>
            <person name="Yang D."/>
            <person name="Bader C.D."/>
            <person name="Teijaro C.N."/>
            <person name="Fluegel L."/>
            <person name="Davis C.M."/>
            <person name="Simpson J.R."/>
            <person name="Lauterbach L."/>
            <person name="Steele A.D."/>
            <person name="Gui C."/>
            <person name="Meng S."/>
            <person name="Li G."/>
            <person name="Viehrig K."/>
            <person name="Ye F."/>
            <person name="Su P."/>
            <person name="Kiefer A.F."/>
            <person name="Nichols A."/>
            <person name="Cepeda A.J."/>
            <person name="Yan W."/>
            <person name="Fan B."/>
            <person name="Jiang Y."/>
            <person name="Adhikari A."/>
            <person name="Zheng C.-J."/>
            <person name="Schuster L."/>
            <person name="Cowan T.M."/>
            <person name="Smanski M.J."/>
            <person name="Chevrette M.G."/>
            <person name="De Carvalho L.P.S."/>
            <person name="Shen B."/>
        </authorList>
    </citation>
    <scope>NUCLEOTIDE SEQUENCE [LARGE SCALE GENOMIC DNA]</scope>
    <source>
        <strain evidence="2 3">NPDC078403</strain>
    </source>
</reference>
<keyword evidence="3" id="KW-1185">Reference proteome</keyword>
<proteinExistence type="predicted"/>